<dbReference type="Gene3D" id="1.20.1310.10">
    <property type="entry name" value="Cullin Repeats"/>
    <property type="match status" value="2"/>
</dbReference>
<evidence type="ECO:0000313" key="4">
    <source>
        <dbReference type="Proteomes" id="UP000299102"/>
    </source>
</evidence>
<organism evidence="3 4">
    <name type="scientific">Eumeta variegata</name>
    <name type="common">Bagworm moth</name>
    <name type="synonym">Eumeta japonica</name>
    <dbReference type="NCBI Taxonomy" id="151549"/>
    <lineage>
        <taxon>Eukaryota</taxon>
        <taxon>Metazoa</taxon>
        <taxon>Ecdysozoa</taxon>
        <taxon>Arthropoda</taxon>
        <taxon>Hexapoda</taxon>
        <taxon>Insecta</taxon>
        <taxon>Pterygota</taxon>
        <taxon>Neoptera</taxon>
        <taxon>Endopterygota</taxon>
        <taxon>Lepidoptera</taxon>
        <taxon>Glossata</taxon>
        <taxon>Ditrysia</taxon>
        <taxon>Tineoidea</taxon>
        <taxon>Psychidae</taxon>
        <taxon>Oiketicinae</taxon>
        <taxon>Eumeta</taxon>
    </lineage>
</organism>
<dbReference type="PANTHER" id="PTHR11932">
    <property type="entry name" value="CULLIN"/>
    <property type="match status" value="1"/>
</dbReference>
<dbReference type="GO" id="GO:0031625">
    <property type="term" value="F:ubiquitin protein ligase binding"/>
    <property type="evidence" value="ECO:0007669"/>
    <property type="project" value="InterPro"/>
</dbReference>
<comment type="caution">
    <text evidence="3">The sequence shown here is derived from an EMBL/GenBank/DDBJ whole genome shotgun (WGS) entry which is preliminary data.</text>
</comment>
<dbReference type="InterPro" id="IPR001373">
    <property type="entry name" value="Cullin_N"/>
</dbReference>
<keyword evidence="4" id="KW-1185">Reference proteome</keyword>
<evidence type="ECO:0000259" key="2">
    <source>
        <dbReference type="Pfam" id="PF00888"/>
    </source>
</evidence>
<dbReference type="AlphaFoldDB" id="A0A4C1SE46"/>
<accession>A0A4C1SE46</accession>
<dbReference type="Proteomes" id="UP000299102">
    <property type="component" value="Unassembled WGS sequence"/>
</dbReference>
<dbReference type="InterPro" id="IPR016159">
    <property type="entry name" value="Cullin_repeat-like_dom_sf"/>
</dbReference>
<evidence type="ECO:0000313" key="3">
    <source>
        <dbReference type="EMBL" id="GBP00429.1"/>
    </source>
</evidence>
<dbReference type="EMBL" id="BGZK01003358">
    <property type="protein sequence ID" value="GBP00429.1"/>
    <property type="molecule type" value="Genomic_DNA"/>
</dbReference>
<dbReference type="GO" id="GO:0006511">
    <property type="term" value="P:ubiquitin-dependent protein catabolic process"/>
    <property type="evidence" value="ECO:0007669"/>
    <property type="project" value="InterPro"/>
</dbReference>
<reference evidence="3 4" key="1">
    <citation type="journal article" date="2019" name="Commun. Biol.">
        <title>The bagworm genome reveals a unique fibroin gene that provides high tensile strength.</title>
        <authorList>
            <person name="Kono N."/>
            <person name="Nakamura H."/>
            <person name="Ohtoshi R."/>
            <person name="Tomita M."/>
            <person name="Numata K."/>
            <person name="Arakawa K."/>
        </authorList>
    </citation>
    <scope>NUCLEOTIDE SEQUENCE [LARGE SCALE GENOMIC DNA]</scope>
</reference>
<comment type="similarity">
    <text evidence="1">Belongs to the cullin family.</text>
</comment>
<dbReference type="SUPFAM" id="SSF74788">
    <property type="entry name" value="Cullin repeat-like"/>
    <property type="match status" value="1"/>
</dbReference>
<feature type="domain" description="Cullin N-terminal" evidence="2">
    <location>
        <begin position="3"/>
        <end position="95"/>
    </location>
</feature>
<gene>
    <name evidence="3" type="primary">CUL1</name>
    <name evidence="3" type="ORF">EVAR_90941_1</name>
</gene>
<sequence>MGEDLLDFYIHQWEGYHFSSRVLNAVCAYLNRYCNRNQFDNNEEYMMFEIYELALITWRDNFFKCLNKRVTNVVLKLIERERNGETINTRLVSRCPYPPVYAVASWLYALNAYSPNFRAIQPYDPGRHRRRGCICPVCPYDILTAQRTHEPNMFMLE</sequence>
<dbReference type="OrthoDB" id="27073at2759"/>
<proteinExistence type="inferred from homology"/>
<evidence type="ECO:0000256" key="1">
    <source>
        <dbReference type="ARBA" id="ARBA00006019"/>
    </source>
</evidence>
<protein>
    <submittedName>
        <fullName evidence="3">Cullin-1</fullName>
    </submittedName>
</protein>
<name>A0A4C1SE46_EUMVA</name>
<dbReference type="STRING" id="151549.A0A4C1SE46"/>
<dbReference type="InterPro" id="IPR045093">
    <property type="entry name" value="Cullin"/>
</dbReference>
<dbReference type="Pfam" id="PF00888">
    <property type="entry name" value="Cullin"/>
    <property type="match status" value="1"/>
</dbReference>